<proteinExistence type="predicted"/>
<dbReference type="Pfam" id="PF18798">
    <property type="entry name" value="LPD3"/>
    <property type="match status" value="1"/>
</dbReference>
<feature type="domain" description="Large polyvalent protein-associated" evidence="2">
    <location>
        <begin position="194"/>
        <end position="288"/>
    </location>
</feature>
<evidence type="ECO:0000313" key="4">
    <source>
        <dbReference type="Proteomes" id="UP001497602"/>
    </source>
</evidence>
<evidence type="ECO:0000259" key="1">
    <source>
        <dbReference type="Pfam" id="PF04233"/>
    </source>
</evidence>
<feature type="domain" description="Phage head morphogenesis" evidence="1">
    <location>
        <begin position="37"/>
        <end position="131"/>
    </location>
</feature>
<dbReference type="Pfam" id="PF04233">
    <property type="entry name" value="Phage_Mu_F"/>
    <property type="match status" value="1"/>
</dbReference>
<organism evidence="3 4">
    <name type="scientific">Tenacibaculum vairaonense</name>
    <dbReference type="NCBI Taxonomy" id="3137860"/>
    <lineage>
        <taxon>Bacteria</taxon>
        <taxon>Pseudomonadati</taxon>
        <taxon>Bacteroidota</taxon>
        <taxon>Flavobacteriia</taxon>
        <taxon>Flavobacteriales</taxon>
        <taxon>Flavobacteriaceae</taxon>
        <taxon>Tenacibaculum</taxon>
    </lineage>
</organism>
<evidence type="ECO:0000313" key="3">
    <source>
        <dbReference type="EMBL" id="CAL2108196.1"/>
    </source>
</evidence>
<dbReference type="InterPro" id="IPR006528">
    <property type="entry name" value="Phage_head_morphogenesis_dom"/>
</dbReference>
<gene>
    <name evidence="3" type="ORF">T190115A13A_60191</name>
</gene>
<dbReference type="Proteomes" id="UP001497602">
    <property type="component" value="Unassembled WGS sequence"/>
</dbReference>
<dbReference type="NCBIfam" id="TIGR01641">
    <property type="entry name" value="phageSPP1_gp7"/>
    <property type="match status" value="1"/>
</dbReference>
<sequence>MLNELTYNVGVFSFFKNHSKARQLVALLKNKDGTLKKFKDFEKEATKVIGTYNKRYLRVEHNQAVTTARAARKWQDIQRTKHLYPNLTYMVIQDGRARPLHQAWHGITLPVEHPFWRTHYPPNDWECRCYVKRSSKAIDSKGYDVENMPELPKQFGINAGIDGKIFTKEHPYFDTKEYKKVAKFAQTALITYGRKQVKEFVKQSKLIGQELTSSIGTVKLTSKALSTIVNTYHNNAYVRTNLLYDIKGVLKDAEFIKTAIDTKSNPMVKQYHYLKIEIGGEKYYLNIREYVNGDQVLFAISDKIK</sequence>
<dbReference type="RefSeq" id="WP_348739764.1">
    <property type="nucleotide sequence ID" value="NZ_CAXJRC010000043.1"/>
</dbReference>
<protein>
    <recommendedName>
        <fullName evidence="5">Phage head morphogenesis domain-containing protein</fullName>
    </recommendedName>
</protein>
<comment type="caution">
    <text evidence="3">The sequence shown here is derived from an EMBL/GenBank/DDBJ whole genome shotgun (WGS) entry which is preliminary data.</text>
</comment>
<accession>A0ABP1FEH8</accession>
<dbReference type="InterPro" id="IPR040824">
    <property type="entry name" value="LPD3"/>
</dbReference>
<evidence type="ECO:0008006" key="5">
    <source>
        <dbReference type="Google" id="ProtNLM"/>
    </source>
</evidence>
<evidence type="ECO:0000259" key="2">
    <source>
        <dbReference type="Pfam" id="PF18798"/>
    </source>
</evidence>
<keyword evidence="4" id="KW-1185">Reference proteome</keyword>
<dbReference type="EMBL" id="CAXJRC010000043">
    <property type="protein sequence ID" value="CAL2108196.1"/>
    <property type="molecule type" value="Genomic_DNA"/>
</dbReference>
<reference evidence="3 4" key="1">
    <citation type="submission" date="2024-05" db="EMBL/GenBank/DDBJ databases">
        <authorList>
            <person name="Duchaud E."/>
        </authorList>
    </citation>
    <scope>NUCLEOTIDE SEQUENCE [LARGE SCALE GENOMIC DNA]</scope>
    <source>
        <strain evidence="3">Ena-SAMPLE-TAB-13-05-2024-13:56:06:370-140305</strain>
    </source>
</reference>
<name>A0ABP1FEH8_9FLAO</name>